<protein>
    <recommendedName>
        <fullName evidence="1">KIB1-4 beta-propeller domain-containing protein</fullName>
    </recommendedName>
</protein>
<dbReference type="InterPro" id="IPR005174">
    <property type="entry name" value="KIB1-4_b-propeller"/>
</dbReference>
<accession>K3YD63</accession>
<reference evidence="2" key="2">
    <citation type="submission" date="2015-07" db="EMBL/GenBank/DDBJ databases">
        <authorList>
            <person name="Noorani M."/>
        </authorList>
    </citation>
    <scope>NUCLEOTIDE SEQUENCE</scope>
    <source>
        <strain evidence="2">Yugu1</strain>
    </source>
</reference>
<dbReference type="AlphaFoldDB" id="K3YD63"/>
<dbReference type="Gramene" id="KQK97685">
    <property type="protein sequence ID" value="KQK97685"/>
    <property type="gene ID" value="SETIT_012166mg"/>
</dbReference>
<dbReference type="Pfam" id="PF03478">
    <property type="entry name" value="Beta-prop_KIB1-4"/>
    <property type="match status" value="1"/>
</dbReference>
<dbReference type="OMA" id="ICGPRRL"/>
<organism evidence="3 4">
    <name type="scientific">Setaria italica</name>
    <name type="common">Foxtail millet</name>
    <name type="synonym">Panicum italicum</name>
    <dbReference type="NCBI Taxonomy" id="4555"/>
    <lineage>
        <taxon>Eukaryota</taxon>
        <taxon>Viridiplantae</taxon>
        <taxon>Streptophyta</taxon>
        <taxon>Embryophyta</taxon>
        <taxon>Tracheophyta</taxon>
        <taxon>Spermatophyta</taxon>
        <taxon>Magnoliopsida</taxon>
        <taxon>Liliopsida</taxon>
        <taxon>Poales</taxon>
        <taxon>Poaceae</taxon>
        <taxon>PACMAD clade</taxon>
        <taxon>Panicoideae</taxon>
        <taxon>Panicodae</taxon>
        <taxon>Paniceae</taxon>
        <taxon>Cenchrinae</taxon>
        <taxon>Setaria</taxon>
    </lineage>
</organism>
<dbReference type="HOGENOM" id="CLU_041219_1_0_1"/>
<dbReference type="PANTHER" id="PTHR34708:SF4">
    <property type="entry name" value="DUF295 DOMAIN-CONTAINING PROTEIN"/>
    <property type="match status" value="1"/>
</dbReference>
<evidence type="ECO:0000313" key="2">
    <source>
        <dbReference type="EMBL" id="RCV34081.1"/>
    </source>
</evidence>
<dbReference type="EnsemblPlants" id="KQK97685">
    <property type="protein sequence ID" value="KQK97685"/>
    <property type="gene ID" value="SETIT_012166mg"/>
</dbReference>
<evidence type="ECO:0000313" key="3">
    <source>
        <dbReference type="EnsemblPlants" id="KQK97685"/>
    </source>
</evidence>
<proteinExistence type="predicted"/>
<dbReference type="PANTHER" id="PTHR34708">
    <property type="entry name" value="OS07G0440000 PROTEIN"/>
    <property type="match status" value="1"/>
</dbReference>
<dbReference type="Proteomes" id="UP000004995">
    <property type="component" value="Unassembled WGS sequence"/>
</dbReference>
<reference evidence="2 4" key="1">
    <citation type="journal article" date="2012" name="Nat. Biotechnol.">
        <title>Reference genome sequence of the model plant Setaria.</title>
        <authorList>
            <person name="Bennetzen J.L."/>
            <person name="Schmutz J."/>
            <person name="Wang H."/>
            <person name="Percifield R."/>
            <person name="Hawkins J."/>
            <person name="Pontaroli A.C."/>
            <person name="Estep M."/>
            <person name="Feng L."/>
            <person name="Vaughn J.N."/>
            <person name="Grimwood J."/>
            <person name="Jenkins J."/>
            <person name="Barry K."/>
            <person name="Lindquist E."/>
            <person name="Hellsten U."/>
            <person name="Deshpande S."/>
            <person name="Wang X."/>
            <person name="Wu X."/>
            <person name="Mitros T."/>
            <person name="Triplett J."/>
            <person name="Yang X."/>
            <person name="Ye C.Y."/>
            <person name="Mauro-Herrera M."/>
            <person name="Wang L."/>
            <person name="Li P."/>
            <person name="Sharma M."/>
            <person name="Sharma R."/>
            <person name="Ronald P.C."/>
            <person name="Panaud O."/>
            <person name="Kellogg E.A."/>
            <person name="Brutnell T.P."/>
            <person name="Doust A.N."/>
            <person name="Tuskan G.A."/>
            <person name="Rokhsar D."/>
            <person name="Devos K.M."/>
        </authorList>
    </citation>
    <scope>NUCLEOTIDE SEQUENCE [LARGE SCALE GENOMIC DNA]</scope>
    <source>
        <strain evidence="4">cv. Yugu1</strain>
        <strain evidence="2">Yugu1</strain>
    </source>
</reference>
<name>K3YD63_SETIT</name>
<gene>
    <name evidence="2" type="ORF">SETIT_7G134300v2</name>
</gene>
<dbReference type="eggNOG" id="ENOG502R63A">
    <property type="taxonomic scope" value="Eukaryota"/>
</dbReference>
<dbReference type="EMBL" id="CM003534">
    <property type="protein sequence ID" value="RCV34081.1"/>
    <property type="molecule type" value="Genomic_DNA"/>
</dbReference>
<sequence>MASSGPWATLPPDLLRFISSDGFGLPLESYSCVRGVCTAWRSALPPPTPLLLTVSGFDAPRHRQVQPGQLVSASFLTAGRSFHLSEVPTGGELVGSSNGWIAVDPRGPRFHLFPLRNGDDQPVLKVVLAPNPAPDDYTAVAICGPRRLAYAKARDMKWTVMDVSMAEQRDQLVDLAYDGAAAGGGGKVYSVTRYGDVHVFHVPGCRRRRPRVSPLHSEAQRAGLFAPPYDAACKLTGAKNIFLSGGTLYQVWRNTTVAVSSMTPEGGRFSMAKDEVFVLKYDPKRRPCWDAVSDLGGCSVFVGKNYPVVLRPEDASGVRPNCVYWIDEQSRFEPMVFDMATRTSTLHPLAAGAPCPARGPVCWFFLNDKIASADGDGRKTENDA</sequence>
<evidence type="ECO:0000313" key="4">
    <source>
        <dbReference type="Proteomes" id="UP000004995"/>
    </source>
</evidence>
<keyword evidence="4" id="KW-1185">Reference proteome</keyword>
<reference evidence="3" key="3">
    <citation type="submission" date="2018-08" db="UniProtKB">
        <authorList>
            <consortium name="EnsemblPlants"/>
        </authorList>
    </citation>
    <scope>IDENTIFICATION</scope>
    <source>
        <strain evidence="3">Yugu1</strain>
    </source>
</reference>
<feature type="domain" description="KIB1-4 beta-propeller" evidence="1">
    <location>
        <begin position="84"/>
        <end position="337"/>
    </location>
</feature>
<dbReference type="EMBL" id="AGNK02004390">
    <property type="status" value="NOT_ANNOTATED_CDS"/>
    <property type="molecule type" value="Genomic_DNA"/>
</dbReference>
<evidence type="ECO:0000259" key="1">
    <source>
        <dbReference type="Pfam" id="PF03478"/>
    </source>
</evidence>
<dbReference type="OrthoDB" id="672063at2759"/>